<sequence length="113" mass="12336">MSTTDKAPIDYKAVLTGVITSALVSGATFAWFMGGLDNRVKNLESGSSKIDVMVDKVNIISSQLAVLSTDLTYVKENMRDLKTNSSALGNDVRDLRITVTQLQQEEHRDGNSK</sequence>
<dbReference type="EMBL" id="MG973030">
    <property type="protein sequence ID" value="AVO22981.1"/>
    <property type="molecule type" value="Genomic_DNA"/>
</dbReference>
<keyword evidence="3" id="KW-1185">Reference proteome</keyword>
<feature type="transmembrane region" description="Helical" evidence="1">
    <location>
        <begin position="13"/>
        <end position="33"/>
    </location>
</feature>
<proteinExistence type="predicted"/>
<dbReference type="RefSeq" id="YP_009837743.1">
    <property type="nucleotide sequence ID" value="NC_048702.1"/>
</dbReference>
<dbReference type="Proteomes" id="UP000242372">
    <property type="component" value="Segment"/>
</dbReference>
<dbReference type="GeneID" id="55607936"/>
<protein>
    <submittedName>
        <fullName evidence="2">Uncharacterized protein</fullName>
    </submittedName>
</protein>
<accession>A0A2P1JUE9</accession>
<dbReference type="KEGG" id="vg:55607936"/>
<reference evidence="2 3" key="1">
    <citation type="submission" date="2018-02" db="EMBL/GenBank/DDBJ databases">
        <title>Complete Genome Sequences of Erwinia amylovora Phages vB_EamP-S2 and vB_EamM-Bue1.</title>
        <authorList>
            <person name="Knecht L.E."/>
        </authorList>
    </citation>
    <scope>NUCLEOTIDE SEQUENCE [LARGE SCALE GENOMIC DNA]</scope>
</reference>
<keyword evidence="1" id="KW-0472">Membrane</keyword>
<organism evidence="2 3">
    <name type="scientific">Erwinia phage vB_EamM-Bue1</name>
    <dbReference type="NCBI Taxonomy" id="2099338"/>
    <lineage>
        <taxon>Viruses</taxon>
        <taxon>Duplodnaviria</taxon>
        <taxon>Heunggongvirae</taxon>
        <taxon>Uroviricota</taxon>
        <taxon>Caudoviricetes</taxon>
        <taxon>Pantevenvirales</taxon>
        <taxon>Ackermannviridae</taxon>
        <taxon>Nezavisimistyvirus</taxon>
        <taxon>Nezavisimistyvirus bue1</taxon>
    </lineage>
</organism>
<evidence type="ECO:0000313" key="3">
    <source>
        <dbReference type="Proteomes" id="UP000242372"/>
    </source>
</evidence>
<keyword evidence="1" id="KW-0812">Transmembrane</keyword>
<name>A0A2P1JUE9_9CAUD</name>
<evidence type="ECO:0000256" key="1">
    <source>
        <dbReference type="SAM" id="Phobius"/>
    </source>
</evidence>
<keyword evidence="1" id="KW-1133">Transmembrane helix</keyword>
<evidence type="ECO:0000313" key="2">
    <source>
        <dbReference type="EMBL" id="AVO22981.1"/>
    </source>
</evidence>